<dbReference type="PANTHER" id="PTHR43765:SF2">
    <property type="entry name" value="2-DEHYDROPANTOATE 2-REDUCTASE"/>
    <property type="match status" value="1"/>
</dbReference>
<keyword evidence="14" id="KW-1185">Reference proteome</keyword>
<dbReference type="GO" id="GO:0015940">
    <property type="term" value="P:pantothenate biosynthetic process"/>
    <property type="evidence" value="ECO:0007669"/>
    <property type="project" value="UniProtKB-UniPathway"/>
</dbReference>
<comment type="caution">
    <text evidence="13">The sequence shown here is derived from an EMBL/GenBank/DDBJ whole genome shotgun (WGS) entry which is preliminary data.</text>
</comment>
<feature type="domain" description="Ketopantoate reductase N-terminal" evidence="11">
    <location>
        <begin position="3"/>
        <end position="144"/>
    </location>
</feature>
<dbReference type="FunFam" id="1.10.1040.10:FF:000017">
    <property type="entry name" value="2-dehydropantoate 2-reductase"/>
    <property type="match status" value="1"/>
</dbReference>
<dbReference type="SUPFAM" id="SSF51735">
    <property type="entry name" value="NAD(P)-binding Rossmann-fold domains"/>
    <property type="match status" value="1"/>
</dbReference>
<dbReference type="PATRIC" id="fig|1195763.3.peg.2204"/>
<dbReference type="Gene3D" id="1.10.1040.10">
    <property type="entry name" value="N-(1-d-carboxylethyl)-l-norvaline Dehydrogenase, domain 2"/>
    <property type="match status" value="1"/>
</dbReference>
<comment type="similarity">
    <text evidence="2 10">Belongs to the ketopantoate reductase family.</text>
</comment>
<dbReference type="Gene3D" id="3.40.50.720">
    <property type="entry name" value="NAD(P)-binding Rossmann-like Domain"/>
    <property type="match status" value="1"/>
</dbReference>
<dbReference type="OrthoDB" id="6530772at2"/>
<organism evidence="13 14">
    <name type="scientific">Photobacterium aquae</name>
    <dbReference type="NCBI Taxonomy" id="1195763"/>
    <lineage>
        <taxon>Bacteria</taxon>
        <taxon>Pseudomonadati</taxon>
        <taxon>Pseudomonadota</taxon>
        <taxon>Gammaproteobacteria</taxon>
        <taxon>Vibrionales</taxon>
        <taxon>Vibrionaceae</taxon>
        <taxon>Photobacterium</taxon>
    </lineage>
</organism>
<feature type="domain" description="Ketopantoate reductase C-terminal" evidence="12">
    <location>
        <begin position="170"/>
        <end position="293"/>
    </location>
</feature>
<evidence type="ECO:0000256" key="5">
    <source>
        <dbReference type="ARBA" id="ARBA00022655"/>
    </source>
</evidence>
<accession>A0A0J1H282</accession>
<dbReference type="InterPro" id="IPR050838">
    <property type="entry name" value="Ketopantoate_reductase"/>
</dbReference>
<comment type="pathway">
    <text evidence="1 10">Cofactor biosynthesis; (R)-pantothenate biosynthesis; (R)-pantoate from 3-methyl-2-oxobutanoate: step 2/2.</text>
</comment>
<dbReference type="InterPro" id="IPR036291">
    <property type="entry name" value="NAD(P)-bd_dom_sf"/>
</dbReference>
<comment type="catalytic activity">
    <reaction evidence="9 10">
        <text>(R)-pantoate + NADP(+) = 2-dehydropantoate + NADPH + H(+)</text>
        <dbReference type="Rhea" id="RHEA:16233"/>
        <dbReference type="ChEBI" id="CHEBI:11561"/>
        <dbReference type="ChEBI" id="CHEBI:15378"/>
        <dbReference type="ChEBI" id="CHEBI:15980"/>
        <dbReference type="ChEBI" id="CHEBI:57783"/>
        <dbReference type="ChEBI" id="CHEBI:58349"/>
        <dbReference type="EC" id="1.1.1.169"/>
    </reaction>
</comment>
<dbReference type="GO" id="GO:0008677">
    <property type="term" value="F:2-dehydropantoate 2-reductase activity"/>
    <property type="evidence" value="ECO:0007669"/>
    <property type="project" value="UniProtKB-EC"/>
</dbReference>
<evidence type="ECO:0000313" key="13">
    <source>
        <dbReference type="EMBL" id="KLV05949.1"/>
    </source>
</evidence>
<evidence type="ECO:0000313" key="14">
    <source>
        <dbReference type="Proteomes" id="UP000036097"/>
    </source>
</evidence>
<evidence type="ECO:0000256" key="10">
    <source>
        <dbReference type="RuleBase" id="RU362068"/>
    </source>
</evidence>
<evidence type="ECO:0000256" key="2">
    <source>
        <dbReference type="ARBA" id="ARBA00007870"/>
    </source>
</evidence>
<dbReference type="AlphaFoldDB" id="A0A0J1H282"/>
<evidence type="ECO:0000259" key="12">
    <source>
        <dbReference type="Pfam" id="PF08546"/>
    </source>
</evidence>
<dbReference type="Pfam" id="PF02558">
    <property type="entry name" value="ApbA"/>
    <property type="match status" value="1"/>
</dbReference>
<evidence type="ECO:0000256" key="4">
    <source>
        <dbReference type="ARBA" id="ARBA00019465"/>
    </source>
</evidence>
<proteinExistence type="inferred from homology"/>
<reference evidence="13 14" key="1">
    <citation type="submission" date="2015-05" db="EMBL/GenBank/DDBJ databases">
        <title>Photobacterium galathea sp. nov.</title>
        <authorList>
            <person name="Machado H."/>
            <person name="Gram L."/>
        </authorList>
    </citation>
    <scope>NUCLEOTIDE SEQUENCE [LARGE SCALE GENOMIC DNA]</scope>
    <source>
        <strain evidence="13 14">CGMCC 1.12159</strain>
    </source>
</reference>
<dbReference type="SUPFAM" id="SSF48179">
    <property type="entry name" value="6-phosphogluconate dehydrogenase C-terminal domain-like"/>
    <property type="match status" value="1"/>
</dbReference>
<sequence>MKITIVGAGAVGSLWACRLAARHQVHLWTRHNTDQCEIRFQPLGEEKIQTWPFKANDPTQLAQADIVIFTVKAFQLHAALATVEDLLPPSTPIVVMHNGMGTHDTVLNQLPDHPILYATTAQGALRTEQGVTHTGLGPTRLGAMNLAGKQYQHLAAVFDQALAPCQWLLDIRLALWQKLAINCAINPLTAILQCRNGHLALNEFTPQLTQICEEVAAVMSAEGYPTTVTDLLEQTSAVISATAANKSSMNQDVYHQRTTEIDYITGYLIARADSHGIAVPANRALWQQIKQLEQHYHDH</sequence>
<name>A0A0J1H282_9GAMM</name>
<evidence type="ECO:0000256" key="7">
    <source>
        <dbReference type="ARBA" id="ARBA00023002"/>
    </source>
</evidence>
<dbReference type="PANTHER" id="PTHR43765">
    <property type="entry name" value="2-DEHYDROPANTOATE 2-REDUCTASE-RELATED"/>
    <property type="match status" value="1"/>
</dbReference>
<dbReference type="NCBIfam" id="TIGR00745">
    <property type="entry name" value="apbA_panE"/>
    <property type="match status" value="1"/>
</dbReference>
<protein>
    <recommendedName>
        <fullName evidence="4 10">2-dehydropantoate 2-reductase</fullName>
        <ecNumber evidence="3 10">1.1.1.169</ecNumber>
    </recommendedName>
    <alternativeName>
        <fullName evidence="8 10">Ketopantoate reductase</fullName>
    </alternativeName>
</protein>
<keyword evidence="7 10" id="KW-0560">Oxidoreductase</keyword>
<gene>
    <name evidence="13" type="ORF">ABT56_10520</name>
</gene>
<evidence type="ECO:0000256" key="1">
    <source>
        <dbReference type="ARBA" id="ARBA00004994"/>
    </source>
</evidence>
<dbReference type="EMBL" id="LDOT01000012">
    <property type="protein sequence ID" value="KLV05949.1"/>
    <property type="molecule type" value="Genomic_DNA"/>
</dbReference>
<dbReference type="InterPro" id="IPR013752">
    <property type="entry name" value="KPA_reductase"/>
</dbReference>
<dbReference type="STRING" id="1195763.ABT56_10520"/>
<dbReference type="RefSeq" id="WP_047878811.1">
    <property type="nucleotide sequence ID" value="NZ_LDOT01000012.1"/>
</dbReference>
<dbReference type="Pfam" id="PF08546">
    <property type="entry name" value="ApbA_C"/>
    <property type="match status" value="1"/>
</dbReference>
<evidence type="ECO:0000256" key="9">
    <source>
        <dbReference type="ARBA" id="ARBA00048793"/>
    </source>
</evidence>
<keyword evidence="5 10" id="KW-0566">Pantothenate biosynthesis</keyword>
<evidence type="ECO:0000256" key="6">
    <source>
        <dbReference type="ARBA" id="ARBA00022857"/>
    </source>
</evidence>
<dbReference type="InterPro" id="IPR013332">
    <property type="entry name" value="KPR_N"/>
</dbReference>
<dbReference type="InterPro" id="IPR013328">
    <property type="entry name" value="6PGD_dom2"/>
</dbReference>
<keyword evidence="6 10" id="KW-0521">NADP</keyword>
<dbReference type="InterPro" id="IPR008927">
    <property type="entry name" value="6-PGluconate_DH-like_C_sf"/>
</dbReference>
<evidence type="ECO:0000256" key="3">
    <source>
        <dbReference type="ARBA" id="ARBA00013014"/>
    </source>
</evidence>
<evidence type="ECO:0000256" key="8">
    <source>
        <dbReference type="ARBA" id="ARBA00032024"/>
    </source>
</evidence>
<dbReference type="GO" id="GO:0005737">
    <property type="term" value="C:cytoplasm"/>
    <property type="evidence" value="ECO:0007669"/>
    <property type="project" value="TreeGrafter"/>
</dbReference>
<dbReference type="NCBIfam" id="NF005087">
    <property type="entry name" value="PRK06522.1-1"/>
    <property type="match status" value="1"/>
</dbReference>
<dbReference type="EC" id="1.1.1.169" evidence="3 10"/>
<dbReference type="Proteomes" id="UP000036097">
    <property type="component" value="Unassembled WGS sequence"/>
</dbReference>
<comment type="function">
    <text evidence="10">Catalyzes the NADPH-dependent reduction of ketopantoate into pantoic acid.</text>
</comment>
<dbReference type="GO" id="GO:0050661">
    <property type="term" value="F:NADP binding"/>
    <property type="evidence" value="ECO:0007669"/>
    <property type="project" value="TreeGrafter"/>
</dbReference>
<dbReference type="UniPathway" id="UPA00028">
    <property type="reaction ID" value="UER00004"/>
</dbReference>
<evidence type="ECO:0000259" key="11">
    <source>
        <dbReference type="Pfam" id="PF02558"/>
    </source>
</evidence>
<dbReference type="InterPro" id="IPR003710">
    <property type="entry name" value="ApbA"/>
</dbReference>